<proteinExistence type="predicted"/>
<protein>
    <submittedName>
        <fullName evidence="1">Uncharacterized protein</fullName>
    </submittedName>
</protein>
<keyword evidence="2" id="KW-1185">Reference proteome</keyword>
<evidence type="ECO:0000313" key="1">
    <source>
        <dbReference type="EMBL" id="CAI2375266.1"/>
    </source>
</evidence>
<name>A0AAD1XLW8_EUPCR</name>
<dbReference type="AlphaFoldDB" id="A0AAD1XLW8"/>
<sequence length="133" mass="15692">MSDSWSKEVCTVSACITPYNYIKVPLRFFCNINPRRVKGKQRRTCRKHKNDLSQILFTTQKSSCYLLDLCVCIHWTINIYQVYNLQKKLVLMLELIEIINYPVISFKNRISANFCIFMTWEGYPSKEGSDPLH</sequence>
<evidence type="ECO:0000313" key="2">
    <source>
        <dbReference type="Proteomes" id="UP001295684"/>
    </source>
</evidence>
<dbReference type="Proteomes" id="UP001295684">
    <property type="component" value="Unassembled WGS sequence"/>
</dbReference>
<reference evidence="1" key="1">
    <citation type="submission" date="2023-07" db="EMBL/GenBank/DDBJ databases">
        <authorList>
            <consortium name="AG Swart"/>
            <person name="Singh M."/>
            <person name="Singh A."/>
            <person name="Seah K."/>
            <person name="Emmerich C."/>
        </authorList>
    </citation>
    <scope>NUCLEOTIDE SEQUENCE</scope>
    <source>
        <strain evidence="1">DP1</strain>
    </source>
</reference>
<organism evidence="1 2">
    <name type="scientific">Euplotes crassus</name>
    <dbReference type="NCBI Taxonomy" id="5936"/>
    <lineage>
        <taxon>Eukaryota</taxon>
        <taxon>Sar</taxon>
        <taxon>Alveolata</taxon>
        <taxon>Ciliophora</taxon>
        <taxon>Intramacronucleata</taxon>
        <taxon>Spirotrichea</taxon>
        <taxon>Hypotrichia</taxon>
        <taxon>Euplotida</taxon>
        <taxon>Euplotidae</taxon>
        <taxon>Moneuplotes</taxon>
    </lineage>
</organism>
<dbReference type="EMBL" id="CAMPGE010016731">
    <property type="protein sequence ID" value="CAI2375266.1"/>
    <property type="molecule type" value="Genomic_DNA"/>
</dbReference>
<accession>A0AAD1XLW8</accession>
<gene>
    <name evidence="1" type="ORF">ECRASSUSDP1_LOCUS16628</name>
</gene>
<comment type="caution">
    <text evidence="1">The sequence shown here is derived from an EMBL/GenBank/DDBJ whole genome shotgun (WGS) entry which is preliminary data.</text>
</comment>